<feature type="domain" description="DUF4082" evidence="4">
    <location>
        <begin position="654"/>
        <end position="799"/>
    </location>
</feature>
<feature type="region of interest" description="Disordered" evidence="2">
    <location>
        <begin position="1"/>
        <end position="22"/>
    </location>
</feature>
<dbReference type="InterPro" id="IPR014755">
    <property type="entry name" value="Cu-Rt/internalin_Ig-like"/>
</dbReference>
<reference evidence="6" key="1">
    <citation type="submission" date="2021-01" db="EMBL/GenBank/DDBJ databases">
        <title>Whole genome shotgun sequence of Virgisporangium aurantiacum NBRC 16421.</title>
        <authorList>
            <person name="Komaki H."/>
            <person name="Tamura T."/>
        </authorList>
    </citation>
    <scope>NUCLEOTIDE SEQUENCE</scope>
    <source>
        <strain evidence="6">NBRC 16421</strain>
    </source>
</reference>
<dbReference type="InterPro" id="IPR046540">
    <property type="entry name" value="DMFA2_C"/>
</dbReference>
<dbReference type="InterPro" id="IPR025141">
    <property type="entry name" value="DUF4082"/>
</dbReference>
<dbReference type="InterPro" id="IPR013783">
    <property type="entry name" value="Ig-like_fold"/>
</dbReference>
<keyword evidence="1" id="KW-0732">Signal</keyword>
<keyword evidence="7" id="KW-1185">Reference proteome</keyword>
<name>A0A8J4E3D6_9ACTN</name>
<feature type="domain" description="DUF4082" evidence="4">
    <location>
        <begin position="1095"/>
        <end position="1233"/>
    </location>
</feature>
<evidence type="ECO:0000259" key="3">
    <source>
        <dbReference type="Pfam" id="PF13205"/>
    </source>
</evidence>
<feature type="compositionally biased region" description="Basic residues" evidence="2">
    <location>
        <begin position="9"/>
        <end position="22"/>
    </location>
</feature>
<dbReference type="Gene3D" id="2.60.40.10">
    <property type="entry name" value="Immunoglobulins"/>
    <property type="match status" value="1"/>
</dbReference>
<dbReference type="AlphaFoldDB" id="A0A8J4E3D6"/>
<feature type="domain" description="SbsA Ig-like" evidence="3">
    <location>
        <begin position="810"/>
        <end position="908"/>
    </location>
</feature>
<evidence type="ECO:0000256" key="2">
    <source>
        <dbReference type="SAM" id="MobiDB-lite"/>
    </source>
</evidence>
<dbReference type="Proteomes" id="UP000612585">
    <property type="component" value="Unassembled WGS sequence"/>
</dbReference>
<feature type="domain" description="N,N-dimethylformamidase beta subunit-like C-terminal" evidence="5">
    <location>
        <begin position="112"/>
        <end position="508"/>
    </location>
</feature>
<protein>
    <recommendedName>
        <fullName evidence="8">Ig-like domain-containing protein</fullName>
    </recommendedName>
</protein>
<gene>
    <name evidence="6" type="ORF">Vau01_073790</name>
</gene>
<dbReference type="Pfam" id="PF20254">
    <property type="entry name" value="DMFA2_C"/>
    <property type="match status" value="1"/>
</dbReference>
<accession>A0A8J4E3D6</accession>
<evidence type="ECO:0000256" key="1">
    <source>
        <dbReference type="ARBA" id="ARBA00022729"/>
    </source>
</evidence>
<dbReference type="Pfam" id="PF17957">
    <property type="entry name" value="Big_7"/>
    <property type="match status" value="1"/>
</dbReference>
<evidence type="ECO:0000259" key="4">
    <source>
        <dbReference type="Pfam" id="PF13313"/>
    </source>
</evidence>
<evidence type="ECO:0000259" key="5">
    <source>
        <dbReference type="Pfam" id="PF20254"/>
    </source>
</evidence>
<comment type="caution">
    <text evidence="6">The sequence shown here is derived from an EMBL/GenBank/DDBJ whole genome shotgun (WGS) entry which is preliminary data.</text>
</comment>
<dbReference type="EMBL" id="BOPG01000049">
    <property type="protein sequence ID" value="GIJ59863.1"/>
    <property type="molecule type" value="Genomic_DNA"/>
</dbReference>
<evidence type="ECO:0008006" key="8">
    <source>
        <dbReference type="Google" id="ProtNLM"/>
    </source>
</evidence>
<dbReference type="Pfam" id="PF13313">
    <property type="entry name" value="DUF4082"/>
    <property type="match status" value="3"/>
</dbReference>
<organism evidence="6 7">
    <name type="scientific">Virgisporangium aurantiacum</name>
    <dbReference type="NCBI Taxonomy" id="175570"/>
    <lineage>
        <taxon>Bacteria</taxon>
        <taxon>Bacillati</taxon>
        <taxon>Actinomycetota</taxon>
        <taxon>Actinomycetes</taxon>
        <taxon>Micromonosporales</taxon>
        <taxon>Micromonosporaceae</taxon>
        <taxon>Virgisporangium</taxon>
    </lineage>
</organism>
<dbReference type="InterPro" id="IPR014756">
    <property type="entry name" value="Ig_E-set"/>
</dbReference>
<sequence>MGDGLQGSVRRHRSEWTPKHARRRPTRWLAGITATGLALLAGVVASQPAVAADDPCSINAITCENSKAGTSPAEWDDLWGAGDDSIQGFTTDVSVNAGGTVSFKISATTAYRVDIYRLGYYQGNGARLITSFTPQTSLALNQPACVTNAVTEIYDCGTWRVSATWAVPANQVSGVYIAKLTRIDNNEASHTPFVVRNDASTSPVFFKTSDATWQAYNDYGGSNFYWGGPQGRALKVSYNRPYATRNVGNGRDWVFSNEYPMIRFLERNGYDISYTTDIDSDRRGNLIKNHKTFLSVGHDEYWSGQQRANVEAARDAGTNLAFFSGNEVYWKTRYENSTDGSNTAYRTLVCYKETWAADTIDPSPEWTGTWRDPRFTPPKNGNRPENALTGTMYMSNNTDLAMQVPAEQGKNRFWRNTTVATLGTGQVATLAPHTVGYESNEDVDNGFRPAGLIRLSTTTGASPEYLQDFGLHVAPGTTTHNMTMYRAASGARVFSAGTIQWAWGLDSEHDGTQSPADPRMQQATLNILADLDSFPTTLMSGMVMPTKTTDVVAPTAVISTPAAGTTIVNGSQVTLTGTATDTGGRVAGIEVSTDGATWHPATSGTSSWSYTFIASGAGTMTVRVRAIDDSANIGTVIASRSYPLSGPGSLFGDRTPKVPAADDGGSVTLGVKFTPQNSGNITGIRFYKGTGNTGTHVGTLWTAGGQQLRTGTFSNETASGWQTLTFSSPVQVLAGNTYVASYFAPVGRYSADDRFFSSLDWKSGPLTAPRGPGNNGNGVYRTGNGFPVETSPTDTNYYVDVNFVDGGTGSAPTVLVNSPEAGQTGVDLAVAPTATFSKSVNPASITFTLKDSANVAVAGAITYDDPTRTVTFTPATALGAGKQYTATVNASDTGGTPLAAPKVWSFTTTPYTTFSTLFATNATPAQASSGDNSGVTLGVKFTPTVNGQLVGIRYYQGPGNTGTHTGTLYNAATQQQLAKVTFPSNDGTGWRSAQFSAPINVTAGTTYIAAYWAPLGNYAVTSNFYATQWTNSDATMTAFNGSNGVFKYGTDTFPTDSYGSTNYWVDPLFIPASIPQPPQPDQPPAGSVFLMDPAATPGSASWDDSSSLEVGVKFASNTAGQIRGVRFWKGAGNTGTHTATLWGPTGLQIATATYVTETASGWQTVLFDTPVTVTVGATYTVSYHTNTGHYALTLNGFASPYSRGPLSVPAGGAVYSYGSTVWPTASSNHNYWVDVVFVPGN</sequence>
<dbReference type="Pfam" id="PF13205">
    <property type="entry name" value="Big_5"/>
    <property type="match status" value="1"/>
</dbReference>
<feature type="domain" description="DUF4082" evidence="4">
    <location>
        <begin position="922"/>
        <end position="1065"/>
    </location>
</feature>
<feature type="region of interest" description="Disordered" evidence="2">
    <location>
        <begin position="366"/>
        <end position="386"/>
    </location>
</feature>
<dbReference type="SUPFAM" id="SSF81296">
    <property type="entry name" value="E set domains"/>
    <property type="match status" value="1"/>
</dbReference>
<proteinExistence type="predicted"/>
<evidence type="ECO:0000313" key="7">
    <source>
        <dbReference type="Proteomes" id="UP000612585"/>
    </source>
</evidence>
<dbReference type="Gene3D" id="2.60.40.1220">
    <property type="match status" value="1"/>
</dbReference>
<dbReference type="InterPro" id="IPR032812">
    <property type="entry name" value="SbsA_Ig"/>
</dbReference>
<evidence type="ECO:0000313" key="6">
    <source>
        <dbReference type="EMBL" id="GIJ59863.1"/>
    </source>
</evidence>
<dbReference type="GO" id="GO:0005975">
    <property type="term" value="P:carbohydrate metabolic process"/>
    <property type="evidence" value="ECO:0007669"/>
    <property type="project" value="UniProtKB-ARBA"/>
</dbReference>